<dbReference type="GO" id="GO:0008757">
    <property type="term" value="F:S-adenosylmethionine-dependent methyltransferase activity"/>
    <property type="evidence" value="ECO:0007669"/>
    <property type="project" value="InterPro"/>
</dbReference>
<dbReference type="GO" id="GO:0008170">
    <property type="term" value="F:N-methyltransferase activity"/>
    <property type="evidence" value="ECO:0007669"/>
    <property type="project" value="UniProtKB-ARBA"/>
</dbReference>
<dbReference type="Proteomes" id="UP000028826">
    <property type="component" value="Unassembled WGS sequence"/>
</dbReference>
<organism evidence="6 7">
    <name type="scientific">Haematobacter massiliensis</name>
    <dbReference type="NCBI Taxonomy" id="195105"/>
    <lineage>
        <taxon>Bacteria</taxon>
        <taxon>Pseudomonadati</taxon>
        <taxon>Pseudomonadota</taxon>
        <taxon>Alphaproteobacteria</taxon>
        <taxon>Rhodobacterales</taxon>
        <taxon>Paracoccaceae</taxon>
        <taxon>Haematobacter</taxon>
    </lineage>
</organism>
<dbReference type="RefSeq" id="WP_035707239.1">
    <property type="nucleotide sequence ID" value="NZ_CAMIFG010000166.1"/>
</dbReference>
<evidence type="ECO:0000256" key="5">
    <source>
        <dbReference type="ARBA" id="ARBA00022691"/>
    </source>
</evidence>
<dbReference type="Gene3D" id="3.40.50.150">
    <property type="entry name" value="Vaccinia Virus protein VP39"/>
    <property type="match status" value="2"/>
</dbReference>
<dbReference type="STRING" id="195105.CN97_08705"/>
<dbReference type="AlphaFoldDB" id="A0A086YA05"/>
<dbReference type="CDD" id="cd02440">
    <property type="entry name" value="AdoMet_MTases"/>
    <property type="match status" value="1"/>
</dbReference>
<keyword evidence="1" id="KW-0963">Cytoplasm</keyword>
<keyword evidence="2" id="KW-0698">rRNA processing</keyword>
<accession>A0A086YA05</accession>
<dbReference type="PANTHER" id="PTHR47816:SF4">
    <property type="entry name" value="RIBOSOMAL RNA SMALL SUBUNIT METHYLTRANSFERASE C"/>
    <property type="match status" value="1"/>
</dbReference>
<sequence length="349" mass="37078">MTDIRLSLAVEAGVFAVPETGTILVLRPHAGADLSALPKERVRIVQGFRPDYDAFAAAGYAVSPEPESRHDAAIVVLPRARVEGRALIAAAVASLPVGAPVAIDGARTDGIEGILRELRGRVTVGEVISKAHGKIFAFAAPETSVFADWQAQPTVLADGSVTLPGIFSADGPDPGSELLAASLPEKLSGFGADLGAGWGYLARAVLTRPGIRQLDLIEAEHMALDCARRNVSDPRATFVWADATRYQPAQRYDFILSNPPFHTGRAADPSLGAAFIRAAARMLTPSGTFWMVANRHLPYEATLRDAFREVEEVAGTGAFKIFRASRAAVATRPAPGRSASAVDRRRPAR</sequence>
<evidence type="ECO:0000256" key="2">
    <source>
        <dbReference type="ARBA" id="ARBA00022552"/>
    </source>
</evidence>
<dbReference type="eggNOG" id="COG2813">
    <property type="taxonomic scope" value="Bacteria"/>
</dbReference>
<dbReference type="InterPro" id="IPR046977">
    <property type="entry name" value="RsmC/RlmG"/>
</dbReference>
<protein>
    <submittedName>
        <fullName evidence="6">MFS transporter</fullName>
    </submittedName>
</protein>
<dbReference type="GO" id="GO:0003676">
    <property type="term" value="F:nucleic acid binding"/>
    <property type="evidence" value="ECO:0007669"/>
    <property type="project" value="InterPro"/>
</dbReference>
<evidence type="ECO:0000256" key="3">
    <source>
        <dbReference type="ARBA" id="ARBA00022603"/>
    </source>
</evidence>
<dbReference type="GO" id="GO:0006364">
    <property type="term" value="P:rRNA processing"/>
    <property type="evidence" value="ECO:0007669"/>
    <property type="project" value="UniProtKB-KW"/>
</dbReference>
<keyword evidence="5" id="KW-0949">S-adenosyl-L-methionine</keyword>
<keyword evidence="3" id="KW-0489">Methyltransferase</keyword>
<evidence type="ECO:0000256" key="1">
    <source>
        <dbReference type="ARBA" id="ARBA00022490"/>
    </source>
</evidence>
<dbReference type="Pfam" id="PF05175">
    <property type="entry name" value="MTS"/>
    <property type="match status" value="1"/>
</dbReference>
<reference evidence="6 7" key="1">
    <citation type="submission" date="2014-03" db="EMBL/GenBank/DDBJ databases">
        <title>Genome of Haematobacter massiliensis CCUG 47968.</title>
        <authorList>
            <person name="Wang D."/>
            <person name="Wang G."/>
        </authorList>
    </citation>
    <scope>NUCLEOTIDE SEQUENCE [LARGE SCALE GENOMIC DNA]</scope>
    <source>
        <strain evidence="6 7">CCUG 47968</strain>
    </source>
</reference>
<name>A0A086YA05_9RHOB</name>
<keyword evidence="7" id="KW-1185">Reference proteome</keyword>
<dbReference type="InterPro" id="IPR029063">
    <property type="entry name" value="SAM-dependent_MTases_sf"/>
</dbReference>
<dbReference type="OrthoDB" id="9816072at2"/>
<dbReference type="GO" id="GO:0032259">
    <property type="term" value="P:methylation"/>
    <property type="evidence" value="ECO:0007669"/>
    <property type="project" value="UniProtKB-KW"/>
</dbReference>
<gene>
    <name evidence="6" type="ORF">CN97_08705</name>
</gene>
<dbReference type="EMBL" id="JGYG01000002">
    <property type="protein sequence ID" value="KFI31105.1"/>
    <property type="molecule type" value="Genomic_DNA"/>
</dbReference>
<proteinExistence type="predicted"/>
<dbReference type="SUPFAM" id="SSF53335">
    <property type="entry name" value="S-adenosyl-L-methionine-dependent methyltransferases"/>
    <property type="match status" value="1"/>
</dbReference>
<evidence type="ECO:0000313" key="7">
    <source>
        <dbReference type="Proteomes" id="UP000028826"/>
    </source>
</evidence>
<keyword evidence="4" id="KW-0808">Transferase</keyword>
<comment type="caution">
    <text evidence="6">The sequence shown here is derived from an EMBL/GenBank/DDBJ whole genome shotgun (WGS) entry which is preliminary data.</text>
</comment>
<dbReference type="PANTHER" id="PTHR47816">
    <property type="entry name" value="RIBOSOMAL RNA SMALL SUBUNIT METHYLTRANSFERASE C"/>
    <property type="match status" value="1"/>
</dbReference>
<dbReference type="PROSITE" id="PS00092">
    <property type="entry name" value="N6_MTASE"/>
    <property type="match status" value="1"/>
</dbReference>
<evidence type="ECO:0000313" key="6">
    <source>
        <dbReference type="EMBL" id="KFI31105.1"/>
    </source>
</evidence>
<dbReference type="InterPro" id="IPR007848">
    <property type="entry name" value="Small_mtfrase_dom"/>
</dbReference>
<dbReference type="InterPro" id="IPR002052">
    <property type="entry name" value="DNA_methylase_N6_adenine_CS"/>
</dbReference>
<evidence type="ECO:0000256" key="4">
    <source>
        <dbReference type="ARBA" id="ARBA00022679"/>
    </source>
</evidence>